<proteinExistence type="predicted"/>
<protein>
    <recommendedName>
        <fullName evidence="4">Transmembrane protein</fullName>
    </recommendedName>
</protein>
<evidence type="ECO:0008006" key="4">
    <source>
        <dbReference type="Google" id="ProtNLM"/>
    </source>
</evidence>
<sequence>MYRWVCFCNDYLWVVWNDGLVGHVIVLVQEARDGDTIWTVVDEVGPERRGFSWLCFLCFCVFVFLCFGGLFFWRWKQLLRGGGGGEISLIPALRYKEYLFRSGWYPR</sequence>
<keyword evidence="1" id="KW-0472">Membrane</keyword>
<name>A0A6T6B657_9RHOD</name>
<evidence type="ECO:0000313" key="3">
    <source>
        <dbReference type="EMBL" id="CAD9230503.1"/>
    </source>
</evidence>
<feature type="transmembrane region" description="Helical" evidence="1">
    <location>
        <begin position="51"/>
        <end position="73"/>
    </location>
</feature>
<reference evidence="2" key="1">
    <citation type="submission" date="2021-01" db="EMBL/GenBank/DDBJ databases">
        <authorList>
            <person name="Corre E."/>
            <person name="Pelletier E."/>
            <person name="Niang G."/>
            <person name="Scheremetjew M."/>
            <person name="Finn R."/>
            <person name="Kale V."/>
            <person name="Holt S."/>
            <person name="Cochrane G."/>
            <person name="Meng A."/>
            <person name="Brown T."/>
            <person name="Cohen L."/>
        </authorList>
    </citation>
    <scope>NUCLEOTIDE SEQUENCE</scope>
    <source>
        <strain evidence="2">SAG 36.94</strain>
    </source>
</reference>
<organism evidence="2">
    <name type="scientific">Compsopogon caeruleus</name>
    <dbReference type="NCBI Taxonomy" id="31354"/>
    <lineage>
        <taxon>Eukaryota</taxon>
        <taxon>Rhodophyta</taxon>
        <taxon>Compsopogonophyceae</taxon>
        <taxon>Compsopogonales</taxon>
        <taxon>Compsopogonaceae</taxon>
        <taxon>Compsopogon</taxon>
    </lineage>
</organism>
<evidence type="ECO:0000313" key="2">
    <source>
        <dbReference type="EMBL" id="CAD9230497.1"/>
    </source>
</evidence>
<keyword evidence="1" id="KW-0812">Transmembrane</keyword>
<gene>
    <name evidence="2" type="ORF">CCAE0312_LOCUS2549</name>
    <name evidence="3" type="ORF">CCAE0312_LOCUS2555</name>
</gene>
<accession>A0A6T6B657</accession>
<dbReference type="EMBL" id="HBGH01004648">
    <property type="protein sequence ID" value="CAD9230497.1"/>
    <property type="molecule type" value="Transcribed_RNA"/>
</dbReference>
<dbReference type="AlphaFoldDB" id="A0A6T6B657"/>
<evidence type="ECO:0000256" key="1">
    <source>
        <dbReference type="SAM" id="Phobius"/>
    </source>
</evidence>
<keyword evidence="1" id="KW-1133">Transmembrane helix</keyword>
<dbReference type="EMBL" id="HBGH01004659">
    <property type="protein sequence ID" value="CAD9230503.1"/>
    <property type="molecule type" value="Transcribed_RNA"/>
</dbReference>